<accession>A0A4R8UW04</accession>
<evidence type="ECO:0000313" key="4">
    <source>
        <dbReference type="Proteomes" id="UP000298173"/>
    </source>
</evidence>
<name>A0A4R8UW04_9MICO</name>
<dbReference type="PANTHER" id="PTHR10357">
    <property type="entry name" value="ALPHA-AMYLASE FAMILY MEMBER"/>
    <property type="match status" value="1"/>
</dbReference>
<comment type="similarity">
    <text evidence="1">Belongs to the glycosyl hydrolase 13 family.</text>
</comment>
<dbReference type="GO" id="GO:0009313">
    <property type="term" value="P:oligosaccharide catabolic process"/>
    <property type="evidence" value="ECO:0007669"/>
    <property type="project" value="TreeGrafter"/>
</dbReference>
<dbReference type="InterPro" id="IPR017853">
    <property type="entry name" value="GH"/>
</dbReference>
<dbReference type="Proteomes" id="UP000298173">
    <property type="component" value="Unassembled WGS sequence"/>
</dbReference>
<reference evidence="3 4" key="1">
    <citation type="submission" date="2019-03" db="EMBL/GenBank/DDBJ databases">
        <title>Genomics of glacier-inhabiting Cryobacterium strains.</title>
        <authorList>
            <person name="Liu Q."/>
            <person name="Xin Y.-H."/>
        </authorList>
    </citation>
    <scope>NUCLEOTIDE SEQUENCE [LARGE SCALE GENOMIC DNA]</scope>
    <source>
        <strain evidence="3 4">HLT2-23</strain>
    </source>
</reference>
<keyword evidence="4" id="KW-1185">Reference proteome</keyword>
<dbReference type="OrthoDB" id="9043248at2"/>
<dbReference type="Pfam" id="PF00128">
    <property type="entry name" value="Alpha-amylase"/>
    <property type="match status" value="1"/>
</dbReference>
<sequence length="563" mass="61339">MSAFSSGELLAADPDWWRDAVVYQVYPRAFTDSTGSGVGDLEGVRSRIPYLRDLGVDALWLSPFYPSRLVDGGYDVDDYRDVDPSLGSLATFDAIVHDAHEAGLRVIVDIVPNHSSNRHVWFRQALASVSRSPARARYIFRRGRGKGALLPPNDWQSLFGGSAWQAAGDGDWYLHLFAVEQPDFNWSNREVRDEFLTTLRFWADRGVDGFRVDVAHGLAKDLSPRASVAAVSMGPVGAVDPEAPVRLSDGTDPLFDRDEVHEIFAEWRQLFDSYTPPRSAVAEAWVAPHRRALYARPSELGQAFEFALLEAPWSAEAFEAAILENLALSASVGSSSTWVLSNHDVVRHSSRYGLPEGADLPAWLMSHGVSPAEDLALGLRRARAATMLTLALPGSSYLYQGEELGLPEVADLPVEVLQDPIWERTGGLRKGRDGSRVPLPWTSEGPSFGFGSAAAVLPQPPWFGALSVEAQAGVDGSTLTMYREALALRRSMQRDATVEVRVAAEALYITRSDGWMSVTNFGLVPTAVPTGRVRLVSSGVSAVIEPSTTVWLEVGGVGEHQLG</sequence>
<gene>
    <name evidence="3" type="ORF">E3O06_11315</name>
</gene>
<dbReference type="RefSeq" id="WP_134503496.1">
    <property type="nucleotide sequence ID" value="NZ_SOEY01000023.1"/>
</dbReference>
<dbReference type="GO" id="GO:0004556">
    <property type="term" value="F:alpha-amylase activity"/>
    <property type="evidence" value="ECO:0007669"/>
    <property type="project" value="TreeGrafter"/>
</dbReference>
<dbReference type="Gene3D" id="3.90.400.10">
    <property type="entry name" value="Oligo-1,6-glucosidase, Domain 2"/>
    <property type="match status" value="1"/>
</dbReference>
<dbReference type="EMBL" id="SOEY01000023">
    <property type="protein sequence ID" value="TFB71845.1"/>
    <property type="molecule type" value="Genomic_DNA"/>
</dbReference>
<dbReference type="SUPFAM" id="SSF51445">
    <property type="entry name" value="(Trans)glycosidases"/>
    <property type="match status" value="1"/>
</dbReference>
<dbReference type="InterPro" id="IPR045857">
    <property type="entry name" value="O16G_dom_2"/>
</dbReference>
<dbReference type="InterPro" id="IPR006047">
    <property type="entry name" value="GH13_cat_dom"/>
</dbReference>
<dbReference type="PANTHER" id="PTHR10357:SF179">
    <property type="entry name" value="NEUTRAL AND BASIC AMINO ACID TRANSPORT PROTEIN RBAT"/>
    <property type="match status" value="1"/>
</dbReference>
<dbReference type="CDD" id="cd11332">
    <property type="entry name" value="AmyAc_OligoGlu_TS"/>
    <property type="match status" value="1"/>
</dbReference>
<evidence type="ECO:0000256" key="1">
    <source>
        <dbReference type="ARBA" id="ARBA00008061"/>
    </source>
</evidence>
<evidence type="ECO:0000259" key="2">
    <source>
        <dbReference type="SMART" id="SM00642"/>
    </source>
</evidence>
<feature type="domain" description="Glycosyl hydrolase family 13 catalytic" evidence="2">
    <location>
        <begin position="24"/>
        <end position="436"/>
    </location>
</feature>
<organism evidence="3 4">
    <name type="scientific">Cryobacterium glaciale</name>
    <dbReference type="NCBI Taxonomy" id="1259145"/>
    <lineage>
        <taxon>Bacteria</taxon>
        <taxon>Bacillati</taxon>
        <taxon>Actinomycetota</taxon>
        <taxon>Actinomycetes</taxon>
        <taxon>Micrococcales</taxon>
        <taxon>Microbacteriaceae</taxon>
        <taxon>Cryobacterium</taxon>
    </lineage>
</organism>
<protein>
    <submittedName>
        <fullName evidence="3">Alpha-amylase</fullName>
    </submittedName>
</protein>
<proteinExistence type="inferred from homology"/>
<dbReference type="SMART" id="SM00642">
    <property type="entry name" value="Aamy"/>
    <property type="match status" value="1"/>
</dbReference>
<evidence type="ECO:0000313" key="3">
    <source>
        <dbReference type="EMBL" id="TFB71845.1"/>
    </source>
</evidence>
<dbReference type="Gene3D" id="3.20.20.80">
    <property type="entry name" value="Glycosidases"/>
    <property type="match status" value="1"/>
</dbReference>
<dbReference type="AlphaFoldDB" id="A0A4R8UW04"/>
<comment type="caution">
    <text evidence="3">The sequence shown here is derived from an EMBL/GenBank/DDBJ whole genome shotgun (WGS) entry which is preliminary data.</text>
</comment>